<name>A0A9D1NAL6_9FIRM</name>
<dbReference type="PROSITE" id="PS51257">
    <property type="entry name" value="PROKAR_LIPOPROTEIN"/>
    <property type="match status" value="1"/>
</dbReference>
<keyword evidence="1" id="KW-0732">Signal</keyword>
<reference evidence="2" key="2">
    <citation type="journal article" date="2021" name="PeerJ">
        <title>Extensive microbial diversity within the chicken gut microbiome revealed by metagenomics and culture.</title>
        <authorList>
            <person name="Gilroy R."/>
            <person name="Ravi A."/>
            <person name="Getino M."/>
            <person name="Pursley I."/>
            <person name="Horton D.L."/>
            <person name="Alikhan N.F."/>
            <person name="Baker D."/>
            <person name="Gharbi K."/>
            <person name="Hall N."/>
            <person name="Watson M."/>
            <person name="Adriaenssens E.M."/>
            <person name="Foster-Nyarko E."/>
            <person name="Jarju S."/>
            <person name="Secka A."/>
            <person name="Antonio M."/>
            <person name="Oren A."/>
            <person name="Chaudhuri R.R."/>
            <person name="La Ragione R."/>
            <person name="Hildebrand F."/>
            <person name="Pallen M.J."/>
        </authorList>
    </citation>
    <scope>NUCLEOTIDE SEQUENCE</scope>
    <source>
        <strain evidence="2">10406</strain>
    </source>
</reference>
<gene>
    <name evidence="2" type="ORF">IAC73_05920</name>
</gene>
<proteinExistence type="predicted"/>
<reference evidence="2" key="1">
    <citation type="submission" date="2020-10" db="EMBL/GenBank/DDBJ databases">
        <authorList>
            <person name="Gilroy R."/>
        </authorList>
    </citation>
    <scope>NUCLEOTIDE SEQUENCE</scope>
    <source>
        <strain evidence="2">10406</strain>
    </source>
</reference>
<dbReference type="AlphaFoldDB" id="A0A9D1NAL6"/>
<organism evidence="2 3">
    <name type="scientific">Candidatus Limadaptatus stercoripullorum</name>
    <dbReference type="NCBI Taxonomy" id="2840846"/>
    <lineage>
        <taxon>Bacteria</taxon>
        <taxon>Bacillati</taxon>
        <taxon>Bacillota</taxon>
        <taxon>Clostridia</taxon>
        <taxon>Eubacteriales</taxon>
        <taxon>Candidatus Limadaptatus</taxon>
    </lineage>
</organism>
<evidence type="ECO:0000313" key="3">
    <source>
        <dbReference type="Proteomes" id="UP000886857"/>
    </source>
</evidence>
<evidence type="ECO:0008006" key="4">
    <source>
        <dbReference type="Google" id="ProtNLM"/>
    </source>
</evidence>
<sequence>MKKILAIALTCLLVAAFAVALVACDPVEKSEKISATVEDLNKIIANEPFEDFLHYRVTRTSESGTYSAEVYMIDRGADGRDVYADETREDGSRRIRAAAGSGITAMLGSTLVSAGGELVYNYAFSESNSWANELRTKYDMVGVDATDIFNAIKPGEAMTEFRAALGSGNPRITSALRYIRGKEVTKYEYTIEFNIQSTDGSARGTAMLVTDGSGKVTEVSCTDESGTITVQYIYDFSGEQGFDWLAGLALNDEIAMRAAYCARTGFAEKDL</sequence>
<protein>
    <recommendedName>
        <fullName evidence="4">Lipoprotein</fullName>
    </recommendedName>
</protein>
<evidence type="ECO:0000313" key="2">
    <source>
        <dbReference type="EMBL" id="HIU99360.1"/>
    </source>
</evidence>
<feature type="chain" id="PRO_5038811210" description="Lipoprotein" evidence="1">
    <location>
        <begin position="21"/>
        <end position="271"/>
    </location>
</feature>
<dbReference type="Proteomes" id="UP000886857">
    <property type="component" value="Unassembled WGS sequence"/>
</dbReference>
<dbReference type="EMBL" id="DVOE01000088">
    <property type="protein sequence ID" value="HIU99360.1"/>
    <property type="molecule type" value="Genomic_DNA"/>
</dbReference>
<feature type="signal peptide" evidence="1">
    <location>
        <begin position="1"/>
        <end position="20"/>
    </location>
</feature>
<accession>A0A9D1NAL6</accession>
<comment type="caution">
    <text evidence="2">The sequence shown here is derived from an EMBL/GenBank/DDBJ whole genome shotgun (WGS) entry which is preliminary data.</text>
</comment>
<evidence type="ECO:0000256" key="1">
    <source>
        <dbReference type="SAM" id="SignalP"/>
    </source>
</evidence>